<evidence type="ECO:0008006" key="4">
    <source>
        <dbReference type="Google" id="ProtNLM"/>
    </source>
</evidence>
<protein>
    <recommendedName>
        <fullName evidence="4">Exosortase-associated EpsI family protein</fullName>
    </recommendedName>
</protein>
<keyword evidence="1" id="KW-0812">Transmembrane</keyword>
<organism evidence="2 3">
    <name type="scientific">Maribacter chungangensis</name>
    <dbReference type="NCBI Taxonomy" id="1069117"/>
    <lineage>
        <taxon>Bacteria</taxon>
        <taxon>Pseudomonadati</taxon>
        <taxon>Bacteroidota</taxon>
        <taxon>Flavobacteriia</taxon>
        <taxon>Flavobacteriales</taxon>
        <taxon>Flavobacteriaceae</taxon>
        <taxon>Maribacter</taxon>
    </lineage>
</organism>
<keyword evidence="1" id="KW-0472">Membrane</keyword>
<accession>A0ABW3B5I6</accession>
<proteinExistence type="predicted"/>
<reference evidence="3" key="1">
    <citation type="journal article" date="2019" name="Int. J. Syst. Evol. Microbiol.">
        <title>The Global Catalogue of Microorganisms (GCM) 10K type strain sequencing project: providing services to taxonomists for standard genome sequencing and annotation.</title>
        <authorList>
            <consortium name="The Broad Institute Genomics Platform"/>
            <consortium name="The Broad Institute Genome Sequencing Center for Infectious Disease"/>
            <person name="Wu L."/>
            <person name="Ma J."/>
        </authorList>
    </citation>
    <scope>NUCLEOTIDE SEQUENCE [LARGE SCALE GENOMIC DNA]</scope>
    <source>
        <strain evidence="3">CCUG 61948</strain>
    </source>
</reference>
<gene>
    <name evidence="2" type="ORF">ACFQZJ_13455</name>
</gene>
<name>A0ABW3B5I6_9FLAO</name>
<evidence type="ECO:0000313" key="2">
    <source>
        <dbReference type="EMBL" id="MFD0798473.1"/>
    </source>
</evidence>
<sequence length="272" mass="30861">MKYIPSKEQYKKWSLPSKMSYIGTVVGVISLVLSISILILTAILKQTVDNEILDKKWNPDKADDVVIQLLKSYGNNKEYGYTHVNSIGSLKHYILDYYVVNYDDDESIVGIGYTIPENWDCHVCRPKLSVFEFMKSENGWFLKESYINAIDAGSWGAPPSKIDVLPIGFKIFGVVIHSGDLNMGYSTEYASIYSFIKDDIKEILTTQTFSSNWGTGNVFEKKTVKIKIIKEGANYYDLSLIKIDSLDSEEIANEISRYQFNGLKYVPVSSIE</sequence>
<keyword evidence="1" id="KW-1133">Transmembrane helix</keyword>
<keyword evidence="3" id="KW-1185">Reference proteome</keyword>
<feature type="transmembrane region" description="Helical" evidence="1">
    <location>
        <begin position="21"/>
        <end position="44"/>
    </location>
</feature>
<dbReference type="Proteomes" id="UP001597012">
    <property type="component" value="Unassembled WGS sequence"/>
</dbReference>
<evidence type="ECO:0000313" key="3">
    <source>
        <dbReference type="Proteomes" id="UP001597012"/>
    </source>
</evidence>
<comment type="caution">
    <text evidence="2">The sequence shown here is derived from an EMBL/GenBank/DDBJ whole genome shotgun (WGS) entry which is preliminary data.</text>
</comment>
<dbReference type="RefSeq" id="WP_379935226.1">
    <property type="nucleotide sequence ID" value="NZ_JBHTHY010000011.1"/>
</dbReference>
<dbReference type="EMBL" id="JBHTHY010000011">
    <property type="protein sequence ID" value="MFD0798473.1"/>
    <property type="molecule type" value="Genomic_DNA"/>
</dbReference>
<evidence type="ECO:0000256" key="1">
    <source>
        <dbReference type="SAM" id="Phobius"/>
    </source>
</evidence>